<dbReference type="AlphaFoldDB" id="G7WBQ3"/>
<accession>G7WBQ3</accession>
<dbReference type="EMBL" id="CP003108">
    <property type="protein sequence ID" value="AET68811.1"/>
    <property type="molecule type" value="Genomic_DNA"/>
</dbReference>
<feature type="domain" description="DUF2786" evidence="1">
    <location>
        <begin position="6"/>
        <end position="46"/>
    </location>
</feature>
<dbReference type="Proteomes" id="UP000006346">
    <property type="component" value="Chromosome"/>
</dbReference>
<gene>
    <name evidence="3" type="ordered locus">Desor_3312</name>
</gene>
<dbReference type="InterPro" id="IPR055592">
    <property type="entry name" value="DUF7168"/>
</dbReference>
<evidence type="ECO:0000313" key="3">
    <source>
        <dbReference type="EMBL" id="AET68811.1"/>
    </source>
</evidence>
<dbReference type="Pfam" id="PF10979">
    <property type="entry name" value="DUF2786"/>
    <property type="match status" value="1"/>
</dbReference>
<dbReference type="eggNOG" id="COG1451">
    <property type="taxonomic scope" value="Bacteria"/>
</dbReference>
<dbReference type="STRING" id="768706.Desor_3312"/>
<evidence type="ECO:0000259" key="2">
    <source>
        <dbReference type="Pfam" id="PF23771"/>
    </source>
</evidence>
<name>G7WBQ3_DESOD</name>
<dbReference type="OrthoDB" id="1808266at2"/>
<protein>
    <submittedName>
        <fullName evidence="3">Uncharacterized protein</fullName>
    </submittedName>
</protein>
<dbReference type="InterPro" id="IPR024498">
    <property type="entry name" value="DUF2786"/>
</dbReference>
<sequence>MTVEEKVLHKIRALLNLARNGGDPQSNEAQSALLMAQRVMAEYGINEIEVSDSVINQSKEILDDYATEFEKLSWWKKKLGKVIAQNFRCYSYLNKCNGYTRLAFMGLRQDAEIAIMAFSFATDHIRSGADRFMKAYRKEYISEFGLRPSISQQRGVRNNYVEGWISGLESQYDEQVNKEGWGLVLVKDELVNQAYKDLGLERGRAAQHVRRESSAGKAAYAKGYSDGKGFSAAAHGRIKR</sequence>
<keyword evidence="4" id="KW-1185">Reference proteome</keyword>
<feature type="domain" description="DUF7168" evidence="2">
    <location>
        <begin position="70"/>
        <end position="198"/>
    </location>
</feature>
<dbReference type="RefSeq" id="WP_014185619.1">
    <property type="nucleotide sequence ID" value="NC_016584.1"/>
</dbReference>
<dbReference type="Pfam" id="PF23771">
    <property type="entry name" value="DUF7168"/>
    <property type="match status" value="1"/>
</dbReference>
<dbReference type="PATRIC" id="fig|768706.3.peg.3338"/>
<organism evidence="3 4">
    <name type="scientific">Desulfosporosinus orientis (strain ATCC 19365 / DSM 765 / NCIMB 8382 / VKM B-1628 / Singapore I)</name>
    <name type="common">Desulfotomaculum orientis</name>
    <dbReference type="NCBI Taxonomy" id="768706"/>
    <lineage>
        <taxon>Bacteria</taxon>
        <taxon>Bacillati</taxon>
        <taxon>Bacillota</taxon>
        <taxon>Clostridia</taxon>
        <taxon>Eubacteriales</taxon>
        <taxon>Desulfitobacteriaceae</taxon>
        <taxon>Desulfosporosinus</taxon>
    </lineage>
</organism>
<dbReference type="KEGG" id="dor:Desor_3312"/>
<reference evidence="4" key="1">
    <citation type="submission" date="2011-11" db="EMBL/GenBank/DDBJ databases">
        <title>Complete sequence of Desulfosporosinus orientis DSM 765.</title>
        <authorList>
            <person name="Lucas S."/>
            <person name="Han J."/>
            <person name="Lapidus A."/>
            <person name="Cheng J.-F."/>
            <person name="Goodwin L."/>
            <person name="Pitluck S."/>
            <person name="Peters L."/>
            <person name="Ovchinnikova G."/>
            <person name="Teshima H."/>
            <person name="Detter J.C."/>
            <person name="Han C."/>
            <person name="Tapia R."/>
            <person name="Land M."/>
            <person name="Hauser L."/>
            <person name="Kyrpides N."/>
            <person name="Ivanova N."/>
            <person name="Pagani I."/>
            <person name="Pester M."/>
            <person name="Spring S."/>
            <person name="Ollivier B."/>
            <person name="Rattei T."/>
            <person name="Klenk H.-P."/>
            <person name="Wagner M."/>
            <person name="Loy A."/>
            <person name="Woyke T."/>
        </authorList>
    </citation>
    <scope>NUCLEOTIDE SEQUENCE [LARGE SCALE GENOMIC DNA]</scope>
    <source>
        <strain evidence="4">ATCC 19365 / DSM 765 / NCIMB 8382 / VKM B-1628</strain>
    </source>
</reference>
<proteinExistence type="predicted"/>
<dbReference type="HOGENOM" id="CLU_074062_1_0_9"/>
<evidence type="ECO:0000313" key="4">
    <source>
        <dbReference type="Proteomes" id="UP000006346"/>
    </source>
</evidence>
<reference evidence="3 4" key="2">
    <citation type="journal article" date="2012" name="J. Bacteriol.">
        <title>Complete genome sequences of Desulfosporosinus orientis DSM765T, Desulfosporosinus youngiae DSM17734T, Desulfosporosinus meridiei DSM13257T, and Desulfosporosinus acidiphilus DSM22704T.</title>
        <authorList>
            <person name="Pester M."/>
            <person name="Brambilla E."/>
            <person name="Alazard D."/>
            <person name="Rattei T."/>
            <person name="Weinmaier T."/>
            <person name="Han J."/>
            <person name="Lucas S."/>
            <person name="Lapidus A."/>
            <person name="Cheng J.F."/>
            <person name="Goodwin L."/>
            <person name="Pitluck S."/>
            <person name="Peters L."/>
            <person name="Ovchinnikova G."/>
            <person name="Teshima H."/>
            <person name="Detter J.C."/>
            <person name="Han C.S."/>
            <person name="Tapia R."/>
            <person name="Land M.L."/>
            <person name="Hauser L."/>
            <person name="Kyrpides N.C."/>
            <person name="Ivanova N.N."/>
            <person name="Pagani I."/>
            <person name="Huntmann M."/>
            <person name="Wei C.L."/>
            <person name="Davenport K.W."/>
            <person name="Daligault H."/>
            <person name="Chain P.S."/>
            <person name="Chen A."/>
            <person name="Mavromatis K."/>
            <person name="Markowitz V."/>
            <person name="Szeto E."/>
            <person name="Mikhailova N."/>
            <person name="Pati A."/>
            <person name="Wagner M."/>
            <person name="Woyke T."/>
            <person name="Ollivier B."/>
            <person name="Klenk H.P."/>
            <person name="Spring S."/>
            <person name="Loy A."/>
        </authorList>
    </citation>
    <scope>NUCLEOTIDE SEQUENCE [LARGE SCALE GENOMIC DNA]</scope>
    <source>
        <strain evidence="4">ATCC 19365 / DSM 765 / NCIMB 8382 / VKM B-1628</strain>
    </source>
</reference>
<evidence type="ECO:0000259" key="1">
    <source>
        <dbReference type="Pfam" id="PF10979"/>
    </source>
</evidence>